<dbReference type="GO" id="GO:0004803">
    <property type="term" value="F:transposase activity"/>
    <property type="evidence" value="ECO:0007669"/>
    <property type="project" value="InterPro"/>
</dbReference>
<sequence>MPNYIRSKKRGGTFFFTVNLQNRQSSVLINHIDLLRESVSYVLKRRPFHIVAWVVLPDHIHAVWTLPEGDNDYSRRWQLIKQLFTKKLWSLTGGQYAVWQNRFWEHEIKSEADLNKHINYCYLNPVKHGYVSSTVDWPYSSFHRDVKLGLFDKHWNGNLHTFP</sequence>
<protein>
    <submittedName>
        <fullName evidence="2">Putative transposase</fullName>
    </submittedName>
</protein>
<feature type="domain" description="Transposase IS200-like" evidence="1">
    <location>
        <begin position="9"/>
        <end position="124"/>
    </location>
</feature>
<comment type="caution">
    <text evidence="2">The sequence shown here is derived from an EMBL/GenBank/DDBJ whole genome shotgun (WGS) entry which is preliminary data.</text>
</comment>
<dbReference type="RefSeq" id="WP_110577472.1">
    <property type="nucleotide sequence ID" value="NZ_QKLW01000017.1"/>
</dbReference>
<keyword evidence="3" id="KW-1185">Reference proteome</keyword>
<gene>
    <name evidence="2" type="ORF">DFP75_1179</name>
</gene>
<reference evidence="2 3" key="1">
    <citation type="submission" date="2018-06" db="EMBL/GenBank/DDBJ databases">
        <title>Genomic Encyclopedia of Type Strains, Phase III (KMG-III): the genomes of soil and plant-associated and newly described type strains.</title>
        <authorList>
            <person name="Whitman W."/>
        </authorList>
    </citation>
    <scope>NUCLEOTIDE SEQUENCE [LARGE SCALE GENOMIC DNA]</scope>
    <source>
        <strain evidence="2 3">CECT 7730</strain>
    </source>
</reference>
<dbReference type="InterPro" id="IPR036515">
    <property type="entry name" value="Transposase_17_sf"/>
</dbReference>
<evidence type="ECO:0000259" key="1">
    <source>
        <dbReference type="SMART" id="SM01321"/>
    </source>
</evidence>
<dbReference type="InterPro" id="IPR002686">
    <property type="entry name" value="Transposase_17"/>
</dbReference>
<dbReference type="PANTHER" id="PTHR36966">
    <property type="entry name" value="REP-ASSOCIATED TYROSINE TRANSPOSASE"/>
    <property type="match status" value="1"/>
</dbReference>
<name>A0A318UPC3_9GAMM</name>
<dbReference type="AlphaFoldDB" id="A0A318UPC3"/>
<evidence type="ECO:0000313" key="2">
    <source>
        <dbReference type="EMBL" id="PYF77803.1"/>
    </source>
</evidence>
<proteinExistence type="predicted"/>
<dbReference type="GO" id="GO:0006313">
    <property type="term" value="P:DNA transposition"/>
    <property type="evidence" value="ECO:0007669"/>
    <property type="project" value="InterPro"/>
</dbReference>
<dbReference type="NCBIfam" id="NF047646">
    <property type="entry name" value="REP_Tyr_transpos"/>
    <property type="match status" value="1"/>
</dbReference>
<dbReference type="SUPFAM" id="SSF143422">
    <property type="entry name" value="Transposase IS200-like"/>
    <property type="match status" value="1"/>
</dbReference>
<dbReference type="InterPro" id="IPR052715">
    <property type="entry name" value="RAYT_transposase"/>
</dbReference>
<dbReference type="Gene3D" id="3.30.70.1290">
    <property type="entry name" value="Transposase IS200-like"/>
    <property type="match status" value="1"/>
</dbReference>
<evidence type="ECO:0000313" key="3">
    <source>
        <dbReference type="Proteomes" id="UP000247551"/>
    </source>
</evidence>
<organism evidence="2 3">
    <name type="scientific">Marinomonas alcarazii</name>
    <dbReference type="NCBI Taxonomy" id="491949"/>
    <lineage>
        <taxon>Bacteria</taxon>
        <taxon>Pseudomonadati</taxon>
        <taxon>Pseudomonadota</taxon>
        <taxon>Gammaproteobacteria</taxon>
        <taxon>Oceanospirillales</taxon>
        <taxon>Oceanospirillaceae</taxon>
        <taxon>Marinomonas</taxon>
    </lineage>
</organism>
<dbReference type="Proteomes" id="UP000247551">
    <property type="component" value="Unassembled WGS sequence"/>
</dbReference>
<accession>A0A318UPC3</accession>
<dbReference type="GO" id="GO:0043565">
    <property type="term" value="F:sequence-specific DNA binding"/>
    <property type="evidence" value="ECO:0007669"/>
    <property type="project" value="TreeGrafter"/>
</dbReference>
<dbReference type="EMBL" id="QKLW01000017">
    <property type="protein sequence ID" value="PYF77803.1"/>
    <property type="molecule type" value="Genomic_DNA"/>
</dbReference>
<dbReference type="SMART" id="SM01321">
    <property type="entry name" value="Y1_Tnp"/>
    <property type="match status" value="1"/>
</dbReference>
<dbReference type="PANTHER" id="PTHR36966:SF1">
    <property type="entry name" value="REP-ASSOCIATED TYROSINE TRANSPOSASE"/>
    <property type="match status" value="1"/>
</dbReference>